<dbReference type="PROSITE" id="PS51257">
    <property type="entry name" value="PROKAR_LIPOPROTEIN"/>
    <property type="match status" value="1"/>
</dbReference>
<evidence type="ECO:0000313" key="10">
    <source>
        <dbReference type="EMBL" id="PSJ96589.1"/>
    </source>
</evidence>
<organism evidence="10 11">
    <name type="scientific">Brevibacillus fortis</name>
    <dbReference type="NCBI Taxonomy" id="2126352"/>
    <lineage>
        <taxon>Bacteria</taxon>
        <taxon>Bacillati</taxon>
        <taxon>Bacillota</taxon>
        <taxon>Bacilli</taxon>
        <taxon>Bacillales</taxon>
        <taxon>Paenibacillaceae</taxon>
        <taxon>Brevibacillus</taxon>
    </lineage>
</organism>
<feature type="domain" description="Spore germination protein N-terminal" evidence="9">
    <location>
        <begin position="26"/>
        <end position="196"/>
    </location>
</feature>
<dbReference type="AlphaFoldDB" id="A0A2P7VBK4"/>
<dbReference type="PANTHER" id="PTHR35789">
    <property type="entry name" value="SPORE GERMINATION PROTEIN B3"/>
    <property type="match status" value="1"/>
</dbReference>
<comment type="subcellular location">
    <subcellularLocation>
        <location evidence="1">Membrane</location>
        <topology evidence="1">Lipid-anchor</topology>
    </subcellularLocation>
</comment>
<evidence type="ECO:0000259" key="9">
    <source>
        <dbReference type="Pfam" id="PF25198"/>
    </source>
</evidence>
<dbReference type="InterPro" id="IPR046953">
    <property type="entry name" value="Spore_GerAC-like_C"/>
</dbReference>
<dbReference type="GO" id="GO:0009847">
    <property type="term" value="P:spore germination"/>
    <property type="evidence" value="ECO:0007669"/>
    <property type="project" value="InterPro"/>
</dbReference>
<evidence type="ECO:0000259" key="8">
    <source>
        <dbReference type="Pfam" id="PF05504"/>
    </source>
</evidence>
<keyword evidence="4" id="KW-0732">Signal</keyword>
<dbReference type="GO" id="GO:0016020">
    <property type="term" value="C:membrane"/>
    <property type="evidence" value="ECO:0007669"/>
    <property type="project" value="UniProtKB-SubCell"/>
</dbReference>
<proteinExistence type="inferred from homology"/>
<gene>
    <name evidence="10" type="ORF">C7R93_10380</name>
</gene>
<keyword evidence="11" id="KW-1185">Reference proteome</keyword>
<evidence type="ECO:0000256" key="3">
    <source>
        <dbReference type="ARBA" id="ARBA00022544"/>
    </source>
</evidence>
<evidence type="ECO:0000256" key="6">
    <source>
        <dbReference type="ARBA" id="ARBA00023139"/>
    </source>
</evidence>
<dbReference type="RefSeq" id="WP_106838738.1">
    <property type="nucleotide sequence ID" value="NZ_JBCNIW010000002.1"/>
</dbReference>
<feature type="domain" description="Spore germination GerAC-like C-terminal" evidence="8">
    <location>
        <begin position="216"/>
        <end position="381"/>
    </location>
</feature>
<evidence type="ECO:0000256" key="2">
    <source>
        <dbReference type="ARBA" id="ARBA00007886"/>
    </source>
</evidence>
<dbReference type="Pfam" id="PF25198">
    <property type="entry name" value="Spore_GerAC_N"/>
    <property type="match status" value="1"/>
</dbReference>
<sequence length="399" mass="45353">MNLIYKKIVAILVFLPLFFLTGCWSAVEINDRSFARMMFLDKSESGIELTLSLPLPNRLIPGLSGGSGELSGAPYTYVTKSGRDIEEAYRSIQADMPRRITFGQTGVIIIGKELAEEGITPILDFAAREPRFHINTILFVTPGKAKEVASIPIIIERFPADILLAYERDNVTISTTVNDVLMSTYYGGDTVLPMLKFEEKRIPSEKKQEQKWMENDGAAIFKQGKLVTVLSMDEMRGAMWILNQMKNAQISVHSPTDHKNVNYILNRIQTRIKPVIAGSQITMEIQTGAEASLISTESNVNLQDEKERLKLEQRLEALVENRMSRAIAKTRKVGTDPFQFAAYLDWYYPKQWKAIASDWREYYREKVIFTPKVDITIKRLGTVKKPIRVYSPGKWEAVE</sequence>
<dbReference type="NCBIfam" id="TIGR02887">
    <property type="entry name" value="spore_ger_x_C"/>
    <property type="match status" value="1"/>
</dbReference>
<evidence type="ECO:0000256" key="7">
    <source>
        <dbReference type="ARBA" id="ARBA00023288"/>
    </source>
</evidence>
<dbReference type="EMBL" id="PXZM01000014">
    <property type="protein sequence ID" value="PSJ96589.1"/>
    <property type="molecule type" value="Genomic_DNA"/>
</dbReference>
<comment type="caution">
    <text evidence="10">The sequence shown here is derived from an EMBL/GenBank/DDBJ whole genome shotgun (WGS) entry which is preliminary data.</text>
</comment>
<dbReference type="InterPro" id="IPR057336">
    <property type="entry name" value="GerAC_N"/>
</dbReference>
<keyword evidence="6" id="KW-0564">Palmitate</keyword>
<evidence type="ECO:0000256" key="4">
    <source>
        <dbReference type="ARBA" id="ARBA00022729"/>
    </source>
</evidence>
<dbReference type="PANTHER" id="PTHR35789:SF1">
    <property type="entry name" value="SPORE GERMINATION PROTEIN B3"/>
    <property type="match status" value="1"/>
</dbReference>
<accession>A0A2P7VBK4</accession>
<evidence type="ECO:0000256" key="5">
    <source>
        <dbReference type="ARBA" id="ARBA00023136"/>
    </source>
</evidence>
<keyword evidence="7" id="KW-0449">Lipoprotein</keyword>
<dbReference type="InterPro" id="IPR008844">
    <property type="entry name" value="Spore_GerAC-like"/>
</dbReference>
<protein>
    <submittedName>
        <fullName evidence="10">Ger(X)C family spore germination protein</fullName>
    </submittedName>
</protein>
<dbReference type="Gene3D" id="3.30.300.210">
    <property type="entry name" value="Nutrient germinant receptor protein C, domain 3"/>
    <property type="match status" value="1"/>
</dbReference>
<comment type="similarity">
    <text evidence="2">Belongs to the GerABKC lipoprotein family.</text>
</comment>
<evidence type="ECO:0000256" key="1">
    <source>
        <dbReference type="ARBA" id="ARBA00004635"/>
    </source>
</evidence>
<dbReference type="Pfam" id="PF05504">
    <property type="entry name" value="Spore_GerAC"/>
    <property type="match status" value="1"/>
</dbReference>
<evidence type="ECO:0000313" key="11">
    <source>
        <dbReference type="Proteomes" id="UP000240419"/>
    </source>
</evidence>
<dbReference type="Proteomes" id="UP000240419">
    <property type="component" value="Unassembled WGS sequence"/>
</dbReference>
<reference evidence="10 11" key="1">
    <citation type="submission" date="2018-03" db="EMBL/GenBank/DDBJ databases">
        <title>Brevisbacillus phylogenomics.</title>
        <authorList>
            <person name="Dunlap C."/>
        </authorList>
    </citation>
    <scope>NUCLEOTIDE SEQUENCE [LARGE SCALE GENOMIC DNA]</scope>
    <source>
        <strain evidence="10 11">NRRL NRS-1210</strain>
    </source>
</reference>
<keyword evidence="3" id="KW-0309">Germination</keyword>
<keyword evidence="5" id="KW-0472">Membrane</keyword>
<name>A0A2P7VBK4_9BACL</name>
<dbReference type="InterPro" id="IPR038501">
    <property type="entry name" value="Spore_GerAC_C_sf"/>
</dbReference>
<dbReference type="OrthoDB" id="9816067at2"/>